<organism evidence="2 3">
    <name type="scientific">Rhynchophorus ferrugineus</name>
    <name type="common">Red palm weevil</name>
    <name type="synonym">Curculio ferrugineus</name>
    <dbReference type="NCBI Taxonomy" id="354439"/>
    <lineage>
        <taxon>Eukaryota</taxon>
        <taxon>Metazoa</taxon>
        <taxon>Ecdysozoa</taxon>
        <taxon>Arthropoda</taxon>
        <taxon>Hexapoda</taxon>
        <taxon>Insecta</taxon>
        <taxon>Pterygota</taxon>
        <taxon>Neoptera</taxon>
        <taxon>Endopterygota</taxon>
        <taxon>Coleoptera</taxon>
        <taxon>Polyphaga</taxon>
        <taxon>Cucujiformia</taxon>
        <taxon>Curculionidae</taxon>
        <taxon>Dryophthorinae</taxon>
        <taxon>Rhynchophorus</taxon>
    </lineage>
</organism>
<keyword evidence="3" id="KW-1185">Reference proteome</keyword>
<sequence>GTPLQLSNQYRKYSKSSRLPSGQYPLKASVSKLAYFCDKSPSVKGAAAEQRGAETREVALKNTRIYIYAHTQSRLDSVRHYNGPTIALGSG</sequence>
<dbReference type="EMBL" id="JAACXV010021609">
    <property type="protein sequence ID" value="KAF7263418.1"/>
    <property type="molecule type" value="Genomic_DNA"/>
</dbReference>
<accession>A0A834HLG4</accession>
<evidence type="ECO:0000313" key="3">
    <source>
        <dbReference type="Proteomes" id="UP000625711"/>
    </source>
</evidence>
<name>A0A834HLG4_RHYFE</name>
<reference evidence="2" key="1">
    <citation type="submission" date="2020-08" db="EMBL/GenBank/DDBJ databases">
        <title>Genome sequencing and assembly of the red palm weevil Rhynchophorus ferrugineus.</title>
        <authorList>
            <person name="Dias G.B."/>
            <person name="Bergman C.M."/>
            <person name="Manee M."/>
        </authorList>
    </citation>
    <scope>NUCLEOTIDE SEQUENCE</scope>
    <source>
        <strain evidence="2">AA-2017</strain>
        <tissue evidence="2">Whole larva</tissue>
    </source>
</reference>
<feature type="region of interest" description="Disordered" evidence="1">
    <location>
        <begin position="1"/>
        <end position="20"/>
    </location>
</feature>
<dbReference type="Proteomes" id="UP000625711">
    <property type="component" value="Unassembled WGS sequence"/>
</dbReference>
<protein>
    <submittedName>
        <fullName evidence="2">Uncharacterized protein</fullName>
    </submittedName>
</protein>
<evidence type="ECO:0000256" key="1">
    <source>
        <dbReference type="SAM" id="MobiDB-lite"/>
    </source>
</evidence>
<dbReference type="AlphaFoldDB" id="A0A834HLG4"/>
<evidence type="ECO:0000313" key="2">
    <source>
        <dbReference type="EMBL" id="KAF7263418.1"/>
    </source>
</evidence>
<proteinExistence type="predicted"/>
<feature type="non-terminal residue" evidence="2">
    <location>
        <position position="1"/>
    </location>
</feature>
<gene>
    <name evidence="2" type="ORF">GWI33_002373</name>
</gene>
<comment type="caution">
    <text evidence="2">The sequence shown here is derived from an EMBL/GenBank/DDBJ whole genome shotgun (WGS) entry which is preliminary data.</text>
</comment>